<dbReference type="InterPro" id="IPR013934">
    <property type="entry name" value="Utp13_C"/>
</dbReference>
<dbReference type="Gene3D" id="2.130.10.10">
    <property type="entry name" value="YVTN repeat-like/Quinoprotein amine dehydrogenase"/>
    <property type="match status" value="3"/>
</dbReference>
<evidence type="ECO:0000256" key="3">
    <source>
        <dbReference type="ARBA" id="ARBA00022737"/>
    </source>
</evidence>
<evidence type="ECO:0000313" key="9">
    <source>
        <dbReference type="Proteomes" id="UP000807159"/>
    </source>
</evidence>
<dbReference type="SUPFAM" id="SSF50978">
    <property type="entry name" value="WD40 repeat-like"/>
    <property type="match status" value="2"/>
</dbReference>
<dbReference type="PROSITE" id="PS00678">
    <property type="entry name" value="WD_REPEATS_1"/>
    <property type="match status" value="3"/>
</dbReference>
<dbReference type="InterPro" id="IPR036322">
    <property type="entry name" value="WD40_repeat_dom_sf"/>
</dbReference>
<reference evidence="8" key="1">
    <citation type="journal article" date="2021" name="J. Hered.">
        <title>Genome Assembly of Salicaceae Populus deltoides (Eastern Cottonwood) I-69 Based on Nanopore Sequencing and Hi-C Technologies.</title>
        <authorList>
            <person name="Bai S."/>
            <person name="Wu H."/>
            <person name="Zhang J."/>
            <person name="Pan Z."/>
            <person name="Zhao W."/>
            <person name="Li Z."/>
            <person name="Tong C."/>
        </authorList>
    </citation>
    <scope>NUCLEOTIDE SEQUENCE</scope>
    <source>
        <tissue evidence="8">Leaf</tissue>
    </source>
</reference>
<dbReference type="PROSITE" id="PS50082">
    <property type="entry name" value="WD_REPEATS_2"/>
    <property type="match status" value="7"/>
</dbReference>
<feature type="repeat" description="WD" evidence="5">
    <location>
        <begin position="518"/>
        <end position="559"/>
    </location>
</feature>
<evidence type="ECO:0000256" key="6">
    <source>
        <dbReference type="SAM" id="MobiDB-lite"/>
    </source>
</evidence>
<dbReference type="InterPro" id="IPR001680">
    <property type="entry name" value="WD40_rpt"/>
</dbReference>
<dbReference type="PROSITE" id="PS50294">
    <property type="entry name" value="WD_REPEATS_REGION"/>
    <property type="match status" value="6"/>
</dbReference>
<evidence type="ECO:0000256" key="5">
    <source>
        <dbReference type="PROSITE-ProRule" id="PRU00221"/>
    </source>
</evidence>
<dbReference type="GO" id="GO:0032040">
    <property type="term" value="C:small-subunit processome"/>
    <property type="evidence" value="ECO:0007669"/>
    <property type="project" value="InterPro"/>
</dbReference>
<protein>
    <recommendedName>
        <fullName evidence="7">U3 small nucleolar RNA-associated protein 13 C-terminal domain-containing protein</fullName>
    </recommendedName>
</protein>
<keyword evidence="9" id="KW-1185">Reference proteome</keyword>
<dbReference type="GO" id="GO:0030686">
    <property type="term" value="C:90S preribosome"/>
    <property type="evidence" value="ECO:0007669"/>
    <property type="project" value="TreeGrafter"/>
</dbReference>
<dbReference type="Pfam" id="PF08625">
    <property type="entry name" value="Utp13"/>
    <property type="match status" value="1"/>
</dbReference>
<dbReference type="InterPro" id="IPR020472">
    <property type="entry name" value="WD40_PAC1"/>
</dbReference>
<comment type="subcellular location">
    <subcellularLocation>
        <location evidence="1">Nucleus</location>
        <location evidence="1">Nucleolus</location>
    </subcellularLocation>
</comment>
<evidence type="ECO:0000313" key="8">
    <source>
        <dbReference type="EMBL" id="KAH8480175.1"/>
    </source>
</evidence>
<feature type="repeat" description="WD" evidence="5">
    <location>
        <begin position="172"/>
        <end position="205"/>
    </location>
</feature>
<dbReference type="EMBL" id="JACEGQ020000019">
    <property type="protein sequence ID" value="KAH8480175.1"/>
    <property type="molecule type" value="Genomic_DNA"/>
</dbReference>
<dbReference type="InterPro" id="IPR019775">
    <property type="entry name" value="WD40_repeat_CS"/>
</dbReference>
<dbReference type="InterPro" id="IPR015943">
    <property type="entry name" value="WD40/YVTN_repeat-like_dom_sf"/>
</dbReference>
<evidence type="ECO:0000256" key="2">
    <source>
        <dbReference type="ARBA" id="ARBA00022574"/>
    </source>
</evidence>
<dbReference type="Pfam" id="PF00400">
    <property type="entry name" value="WD40"/>
    <property type="match status" value="8"/>
</dbReference>
<sequence length="777" mass="85937">MSSLHIKKNYRCVPSLQQFYSGVPFAVSSDGSFIACSNGDAIKIVDSPNASIKASIEVDIDAGVTALALSPDDKFLFSAAGHSRLIRGHDGPVMAMACHASGGLLATAGADRKVLVWDVDGGFCTHYFKGHKDVVTTLMFHPDTNKNLLFSGSADATVRVWDLLAKKCFATLERHFSSLTSMAVSEDGWTLLTAGRDKVVNLWDLHDHVFKMTIPTYEVLEGLCVVKSGTELASFLGSCNLQSGKRRDRSSSIYFITVGERGVVRMWDSERAVCLYEQKSSDVTVSSDTDDSPRGFTAAVILPLDQGLLCVTVDHQFLFYSLVVHLEEKFELMLCKRLVGYNEEILDMRFLGEEEKFLAVAANLEQVRLWNSESINCIGVGMGHMGGVGAVAFSKKWKNFFVSGSSDRTIKVRSTDGISDDADQPINLKAKAVVAAHDKDINSLAIAPNDTLVCSGSQDRTACVWRLPDLVSVVVLKGHKRGIWSVEFSPVDQCVIIASGDKTIKMWAIANGSCLKTFEGHTSSVLRASFLTRGTQFVSCGADGLVKLWTVKTNECIATYDQHEDKVWALAIGRKTEMFATGGGDAVVNLWPHKLFESFAELCRKDGSNQIETALRVLGKEEIHLPFEYIREWNTKPKFCHVAQYVLFGVFNIFPPTEILEIRGIGELLEGLIPYSQRHFSRIDRLVRSTFLLDYTLHGMSVIEPDTNATEMNDADNKLLVEKGDQEQELTSEMLKEKAPSKKRKPNKSKDTSRKKVKGAAYTSLAPIPLKFDRLWM</sequence>
<dbReference type="PANTHER" id="PTHR19854">
    <property type="entry name" value="TRANSDUCIN BETA-LIKE 3"/>
    <property type="match status" value="1"/>
</dbReference>
<dbReference type="CDD" id="cd00200">
    <property type="entry name" value="WD40"/>
    <property type="match status" value="1"/>
</dbReference>
<dbReference type="Proteomes" id="UP000807159">
    <property type="component" value="Chromosome 19"/>
</dbReference>
<feature type="repeat" description="WD" evidence="5">
    <location>
        <begin position="434"/>
        <end position="467"/>
    </location>
</feature>
<feature type="region of interest" description="Disordered" evidence="6">
    <location>
        <begin position="727"/>
        <end position="758"/>
    </location>
</feature>
<dbReference type="PRINTS" id="PR00320">
    <property type="entry name" value="GPROTEINBRPT"/>
</dbReference>
<proteinExistence type="predicted"/>
<evidence type="ECO:0000259" key="7">
    <source>
        <dbReference type="Pfam" id="PF08625"/>
    </source>
</evidence>
<dbReference type="GO" id="GO:0000472">
    <property type="term" value="P:endonucleolytic cleavage to generate mature 5'-end of SSU-rRNA from (SSU-rRNA, 5.8S rRNA, LSU-rRNA)"/>
    <property type="evidence" value="ECO:0007669"/>
    <property type="project" value="TreeGrafter"/>
</dbReference>
<keyword evidence="3" id="KW-0677">Repeat</keyword>
<feature type="repeat" description="WD" evidence="5">
    <location>
        <begin position="86"/>
        <end position="120"/>
    </location>
</feature>
<feature type="domain" description="U3 small nucleolar RNA-associated protein 13 C-terminal" evidence="7">
    <location>
        <begin position="592"/>
        <end position="700"/>
    </location>
</feature>
<feature type="repeat" description="WD" evidence="5">
    <location>
        <begin position="560"/>
        <end position="591"/>
    </location>
</feature>
<keyword evidence="4" id="KW-0539">Nucleus</keyword>
<organism evidence="8 9">
    <name type="scientific">Populus deltoides</name>
    <name type="common">Eastern poplar</name>
    <name type="synonym">Eastern cottonwood</name>
    <dbReference type="NCBI Taxonomy" id="3696"/>
    <lineage>
        <taxon>Eukaryota</taxon>
        <taxon>Viridiplantae</taxon>
        <taxon>Streptophyta</taxon>
        <taxon>Embryophyta</taxon>
        <taxon>Tracheophyta</taxon>
        <taxon>Spermatophyta</taxon>
        <taxon>Magnoliopsida</taxon>
        <taxon>eudicotyledons</taxon>
        <taxon>Gunneridae</taxon>
        <taxon>Pentapetalae</taxon>
        <taxon>rosids</taxon>
        <taxon>fabids</taxon>
        <taxon>Malpighiales</taxon>
        <taxon>Salicaceae</taxon>
        <taxon>Saliceae</taxon>
        <taxon>Populus</taxon>
    </lineage>
</organism>
<dbReference type="GO" id="GO:0000480">
    <property type="term" value="P:endonucleolytic cleavage in 5'-ETS of tricistronic rRNA transcript (SSU-rRNA, 5.8S rRNA, LSU-rRNA)"/>
    <property type="evidence" value="ECO:0007669"/>
    <property type="project" value="TreeGrafter"/>
</dbReference>
<keyword evidence="2 5" id="KW-0853">WD repeat</keyword>
<dbReference type="SMART" id="SM00320">
    <property type="entry name" value="WD40"/>
    <property type="match status" value="9"/>
</dbReference>
<dbReference type="GO" id="GO:0034511">
    <property type="term" value="F:U3 snoRNA binding"/>
    <property type="evidence" value="ECO:0007669"/>
    <property type="project" value="TreeGrafter"/>
</dbReference>
<dbReference type="AlphaFoldDB" id="A0A8T2WF72"/>
<feature type="repeat" description="WD" evidence="5">
    <location>
        <begin position="128"/>
        <end position="171"/>
    </location>
</feature>
<accession>A0A8T2WF72</accession>
<evidence type="ECO:0000256" key="1">
    <source>
        <dbReference type="ARBA" id="ARBA00004604"/>
    </source>
</evidence>
<feature type="repeat" description="WD" evidence="5">
    <location>
        <begin position="476"/>
        <end position="517"/>
    </location>
</feature>
<evidence type="ECO:0000256" key="4">
    <source>
        <dbReference type="ARBA" id="ARBA00023242"/>
    </source>
</evidence>
<name>A0A8T2WF72_POPDE</name>
<dbReference type="PANTHER" id="PTHR19854:SF15">
    <property type="entry name" value="TRANSDUCIN BETA-LIKE PROTEIN 3"/>
    <property type="match status" value="1"/>
</dbReference>
<comment type="caution">
    <text evidence="8">The sequence shown here is derived from an EMBL/GenBank/DDBJ whole genome shotgun (WGS) entry which is preliminary data.</text>
</comment>
<gene>
    <name evidence="8" type="ORF">H0E87_030424</name>
</gene>